<evidence type="ECO:0000256" key="2">
    <source>
        <dbReference type="ARBA" id="ARBA00022840"/>
    </source>
</evidence>
<protein>
    <submittedName>
        <fullName evidence="4">ATPase family AAA domain-containing protein 1-A</fullName>
    </submittedName>
</protein>
<dbReference type="PANTHER" id="PTHR45644">
    <property type="entry name" value="AAA ATPASE, PUTATIVE (AFU_ORTHOLOGUE AFUA_2G12920)-RELATED-RELATED"/>
    <property type="match status" value="1"/>
</dbReference>
<evidence type="ECO:0000313" key="5">
    <source>
        <dbReference type="Proteomes" id="UP000478052"/>
    </source>
</evidence>
<dbReference type="GO" id="GO:0005524">
    <property type="term" value="F:ATP binding"/>
    <property type="evidence" value="ECO:0007669"/>
    <property type="project" value="UniProtKB-KW"/>
</dbReference>
<proteinExistence type="predicted"/>
<reference evidence="4 5" key="1">
    <citation type="submission" date="2019-08" db="EMBL/GenBank/DDBJ databases">
        <title>Whole genome of Aphis craccivora.</title>
        <authorList>
            <person name="Voronova N.V."/>
            <person name="Shulinski R.S."/>
            <person name="Bandarenka Y.V."/>
            <person name="Zhorov D.G."/>
            <person name="Warner D."/>
        </authorList>
    </citation>
    <scope>NUCLEOTIDE SEQUENCE [LARGE SCALE GENOMIC DNA]</scope>
    <source>
        <strain evidence="4">180601</strain>
        <tissue evidence="4">Whole Body</tissue>
    </source>
</reference>
<dbReference type="Gene3D" id="3.40.50.300">
    <property type="entry name" value="P-loop containing nucleotide triphosphate hydrolases"/>
    <property type="match status" value="1"/>
</dbReference>
<feature type="domain" description="ATPase AAA-type core" evidence="3">
    <location>
        <begin position="7"/>
        <end position="59"/>
    </location>
</feature>
<dbReference type="GO" id="GO:0016887">
    <property type="term" value="F:ATP hydrolysis activity"/>
    <property type="evidence" value="ECO:0007669"/>
    <property type="project" value="InterPro"/>
</dbReference>
<dbReference type="SUPFAM" id="SSF52540">
    <property type="entry name" value="P-loop containing nucleoside triphosphate hydrolases"/>
    <property type="match status" value="1"/>
</dbReference>
<dbReference type="GO" id="GO:0005741">
    <property type="term" value="C:mitochondrial outer membrane"/>
    <property type="evidence" value="ECO:0007669"/>
    <property type="project" value="TreeGrafter"/>
</dbReference>
<dbReference type="Pfam" id="PF00004">
    <property type="entry name" value="AAA"/>
    <property type="match status" value="1"/>
</dbReference>
<dbReference type="InterPro" id="IPR027417">
    <property type="entry name" value="P-loop_NTPase"/>
</dbReference>
<keyword evidence="2" id="KW-0067">ATP-binding</keyword>
<name>A0A6G0YFV4_APHCR</name>
<accession>A0A6G0YFV4</accession>
<sequence length="70" mass="8035">IYLCLGVLLHGPSGCGKSIIAKATARESKINFINLNDILSFTNKPCYFEIKKLVRAFFSFYKYMYLPIHI</sequence>
<keyword evidence="1" id="KW-0547">Nucleotide-binding</keyword>
<evidence type="ECO:0000256" key="1">
    <source>
        <dbReference type="ARBA" id="ARBA00022741"/>
    </source>
</evidence>
<dbReference type="Proteomes" id="UP000478052">
    <property type="component" value="Unassembled WGS sequence"/>
</dbReference>
<dbReference type="PANTHER" id="PTHR45644:SF3">
    <property type="entry name" value="FI08533P-RELATED"/>
    <property type="match status" value="1"/>
</dbReference>
<dbReference type="GO" id="GO:0140570">
    <property type="term" value="P:extraction of mislocalized protein from mitochondrial outer membrane"/>
    <property type="evidence" value="ECO:0007669"/>
    <property type="project" value="TreeGrafter"/>
</dbReference>
<evidence type="ECO:0000313" key="4">
    <source>
        <dbReference type="EMBL" id="KAF0755018.1"/>
    </source>
</evidence>
<gene>
    <name evidence="4" type="ORF">FWK35_00021121</name>
</gene>
<dbReference type="EMBL" id="VUJU01004251">
    <property type="protein sequence ID" value="KAF0755018.1"/>
    <property type="molecule type" value="Genomic_DNA"/>
</dbReference>
<dbReference type="InterPro" id="IPR003959">
    <property type="entry name" value="ATPase_AAA_core"/>
</dbReference>
<comment type="caution">
    <text evidence="4">The sequence shown here is derived from an EMBL/GenBank/DDBJ whole genome shotgun (WGS) entry which is preliminary data.</text>
</comment>
<evidence type="ECO:0000259" key="3">
    <source>
        <dbReference type="Pfam" id="PF00004"/>
    </source>
</evidence>
<feature type="non-terminal residue" evidence="4">
    <location>
        <position position="1"/>
    </location>
</feature>
<dbReference type="InterPro" id="IPR051701">
    <property type="entry name" value="Mito_OM_Translocase_MSP1"/>
</dbReference>
<keyword evidence="5" id="KW-1185">Reference proteome</keyword>
<organism evidence="4 5">
    <name type="scientific">Aphis craccivora</name>
    <name type="common">Cowpea aphid</name>
    <dbReference type="NCBI Taxonomy" id="307492"/>
    <lineage>
        <taxon>Eukaryota</taxon>
        <taxon>Metazoa</taxon>
        <taxon>Ecdysozoa</taxon>
        <taxon>Arthropoda</taxon>
        <taxon>Hexapoda</taxon>
        <taxon>Insecta</taxon>
        <taxon>Pterygota</taxon>
        <taxon>Neoptera</taxon>
        <taxon>Paraneoptera</taxon>
        <taxon>Hemiptera</taxon>
        <taxon>Sternorrhyncha</taxon>
        <taxon>Aphidomorpha</taxon>
        <taxon>Aphidoidea</taxon>
        <taxon>Aphididae</taxon>
        <taxon>Aphidini</taxon>
        <taxon>Aphis</taxon>
        <taxon>Aphis</taxon>
    </lineage>
</organism>
<dbReference type="AlphaFoldDB" id="A0A6G0YFV4"/>